<comment type="caution">
    <text evidence="1">The sequence shown here is derived from an EMBL/GenBank/DDBJ whole genome shotgun (WGS) entry which is preliminary data.</text>
</comment>
<sequence length="95" mass="10685">MHDEVARRVVDLRLHFAALQVPSTEKGASTLAPTAPRRDPRGWPLFMGSSSPVDWLWTPPSDFNVASGRQHWWLRCLGQDKLRHLSVEALLLGST</sequence>
<organism evidence="1 2">
    <name type="scientific">Claviceps pusilla</name>
    <dbReference type="NCBI Taxonomy" id="123648"/>
    <lineage>
        <taxon>Eukaryota</taxon>
        <taxon>Fungi</taxon>
        <taxon>Dikarya</taxon>
        <taxon>Ascomycota</taxon>
        <taxon>Pezizomycotina</taxon>
        <taxon>Sordariomycetes</taxon>
        <taxon>Hypocreomycetidae</taxon>
        <taxon>Hypocreales</taxon>
        <taxon>Clavicipitaceae</taxon>
        <taxon>Claviceps</taxon>
    </lineage>
</organism>
<gene>
    <name evidence="1" type="ORF">E4U43_004348</name>
</gene>
<protein>
    <submittedName>
        <fullName evidence="1">Uncharacterized protein</fullName>
    </submittedName>
</protein>
<evidence type="ECO:0000313" key="1">
    <source>
        <dbReference type="EMBL" id="KAG5990160.1"/>
    </source>
</evidence>
<evidence type="ECO:0000313" key="2">
    <source>
        <dbReference type="Proteomes" id="UP000748025"/>
    </source>
</evidence>
<name>A0A9P7N612_9HYPO</name>
<keyword evidence="2" id="KW-1185">Reference proteome</keyword>
<dbReference type="AlphaFoldDB" id="A0A9P7N612"/>
<accession>A0A9P7N612</accession>
<dbReference type="EMBL" id="SRPW01002832">
    <property type="protein sequence ID" value="KAG5990160.1"/>
    <property type="molecule type" value="Genomic_DNA"/>
</dbReference>
<dbReference type="Proteomes" id="UP000748025">
    <property type="component" value="Unassembled WGS sequence"/>
</dbReference>
<proteinExistence type="predicted"/>
<reference evidence="1" key="1">
    <citation type="journal article" date="2020" name="bioRxiv">
        <title>Whole genome comparisons of ergot fungi reveals the divergence and evolution of species within the genus Claviceps are the result of varying mechanisms driving genome evolution and host range expansion.</title>
        <authorList>
            <person name="Wyka S.A."/>
            <person name="Mondo S.J."/>
            <person name="Liu M."/>
            <person name="Dettman J."/>
            <person name="Nalam V."/>
            <person name="Broders K.D."/>
        </authorList>
    </citation>
    <scope>NUCLEOTIDE SEQUENCE</scope>
    <source>
        <strain evidence="1">CCC 602</strain>
    </source>
</reference>